<dbReference type="OrthoDB" id="20930at2"/>
<dbReference type="AlphaFoldDB" id="A0A178MW86"/>
<dbReference type="PANTHER" id="PTHR34496">
    <property type="entry name" value="GLCNAC TRANSFERASE-RELATED"/>
    <property type="match status" value="1"/>
</dbReference>
<dbReference type="InterPro" id="IPR021067">
    <property type="entry name" value="Glycosyltransferase"/>
</dbReference>
<reference evidence="2 3" key="1">
    <citation type="submission" date="2016-04" db="EMBL/GenBank/DDBJ databases">
        <title>Draft genome sequence of freshwater magnetotactic bacteria Magnetospirillum marisnigri SP-1 and Magnetospirillum moscoviense BB-1.</title>
        <authorList>
            <person name="Koziaeva V."/>
            <person name="Dziuba M.V."/>
            <person name="Ivanov T.M."/>
            <person name="Kuznetsov B."/>
            <person name="Grouzdev D.S."/>
        </authorList>
    </citation>
    <scope>NUCLEOTIDE SEQUENCE [LARGE SCALE GENOMIC DNA]</scope>
    <source>
        <strain evidence="2 3">BB-1</strain>
    </source>
</reference>
<dbReference type="SUPFAM" id="SSF53448">
    <property type="entry name" value="Nucleotide-diphospho-sugar transferases"/>
    <property type="match status" value="1"/>
</dbReference>
<dbReference type="Pfam" id="PF13649">
    <property type="entry name" value="Methyltransf_25"/>
    <property type="match status" value="1"/>
</dbReference>
<dbReference type="PANTHER" id="PTHR34496:SF10">
    <property type="entry name" value="GLCNAC TRANSFERASE"/>
    <property type="match status" value="1"/>
</dbReference>
<dbReference type="Gene3D" id="3.40.50.150">
    <property type="entry name" value="Vaccinia Virus protein VP39"/>
    <property type="match status" value="1"/>
</dbReference>
<organism evidence="2 3">
    <name type="scientific">Magnetospirillum moscoviense</name>
    <dbReference type="NCBI Taxonomy" id="1437059"/>
    <lineage>
        <taxon>Bacteria</taxon>
        <taxon>Pseudomonadati</taxon>
        <taxon>Pseudomonadota</taxon>
        <taxon>Alphaproteobacteria</taxon>
        <taxon>Rhodospirillales</taxon>
        <taxon>Rhodospirillaceae</taxon>
        <taxon>Magnetospirillum</taxon>
    </lineage>
</organism>
<dbReference type="Pfam" id="PF11397">
    <property type="entry name" value="GlcNAc"/>
    <property type="match status" value="2"/>
</dbReference>
<comment type="caution">
    <text evidence="2">The sequence shown here is derived from an EMBL/GenBank/DDBJ whole genome shotgun (WGS) entry which is preliminary data.</text>
</comment>
<dbReference type="RefSeq" id="WP_068498331.1">
    <property type="nucleotide sequence ID" value="NZ_LWQU01000112.1"/>
</dbReference>
<dbReference type="EMBL" id="LWQU01000112">
    <property type="protein sequence ID" value="OAN54375.1"/>
    <property type="molecule type" value="Genomic_DNA"/>
</dbReference>
<dbReference type="SUPFAM" id="SSF53335">
    <property type="entry name" value="S-adenosyl-L-methionine-dependent methyltransferases"/>
    <property type="match status" value="1"/>
</dbReference>
<feature type="domain" description="Methyltransferase" evidence="1">
    <location>
        <begin position="370"/>
        <end position="453"/>
    </location>
</feature>
<keyword evidence="3" id="KW-1185">Reference proteome</keyword>
<protein>
    <recommendedName>
        <fullName evidence="1">Methyltransferase domain-containing protein</fullName>
    </recommendedName>
</protein>
<name>A0A178MW86_9PROT</name>
<dbReference type="Proteomes" id="UP000078543">
    <property type="component" value="Unassembled WGS sequence"/>
</dbReference>
<proteinExistence type="predicted"/>
<dbReference type="InterPro" id="IPR029063">
    <property type="entry name" value="SAM-dependent_MTases_sf"/>
</dbReference>
<dbReference type="STRING" id="1437059.A6A05_08395"/>
<dbReference type="InterPro" id="IPR029044">
    <property type="entry name" value="Nucleotide-diphossugar_trans"/>
</dbReference>
<evidence type="ECO:0000259" key="1">
    <source>
        <dbReference type="Pfam" id="PF13649"/>
    </source>
</evidence>
<accession>A0A178MW86</accession>
<gene>
    <name evidence="2" type="ORF">A6A05_08395</name>
</gene>
<dbReference type="InterPro" id="IPR041698">
    <property type="entry name" value="Methyltransf_25"/>
</dbReference>
<sequence>MAKRPRIFVSIASYRDTECQWTVRDLFLKARHPERVFVGICWQFVKDEDEDCFLFQTRPEQCRVIEVNANESLGACWARSKVQSLWAGEEYSLQIDSHMRFIQDWDDVLLDMLKLCPSKKPILSSYPPGYDPPDQLADPTVVEIIPNEYDAHGVLKLRSNAWAEPKDPPPPKRNPFIAGGLLFGRSSLITDVPYDPYLYFHGEEITLAVRLFTAGYDVYAPSRTIAFHDYTNRRGRHRHWDDFDWKHLNDLSFSRIRHLLGMEVSSDPEVIRELDKYGLGTARTLAEYQAFANLDFKNRLIDGKTAEQREAGLTLDQRRENARKAFGEIYRQNGWGAKETKCGWGSTLAQTEVLRRKLPDLLRFLGADIVIDAGCGDANWISQISQDFRLYLGFDLVEEAIMDMRKRHNRRLSHSFAVADITRDVLPKGDVIVCRDVLTHLPADMTLEALARFKQSGSAYLLATTFTDTANSDIRIGGWYPSNLTAAPFNLPPPRILLSEDLSGTTKSLGVWAIADLP</sequence>
<evidence type="ECO:0000313" key="3">
    <source>
        <dbReference type="Proteomes" id="UP000078543"/>
    </source>
</evidence>
<evidence type="ECO:0000313" key="2">
    <source>
        <dbReference type="EMBL" id="OAN54375.1"/>
    </source>
</evidence>